<keyword evidence="2" id="KW-1185">Reference proteome</keyword>
<dbReference type="EMBL" id="RJVU01006614">
    <property type="protein sequence ID" value="ROL54664.1"/>
    <property type="molecule type" value="Genomic_DNA"/>
</dbReference>
<evidence type="ECO:0000313" key="2">
    <source>
        <dbReference type="Proteomes" id="UP000281406"/>
    </source>
</evidence>
<gene>
    <name evidence="1" type="ORF">DPX16_11839</name>
</gene>
<dbReference type="Proteomes" id="UP000281406">
    <property type="component" value="Unassembled WGS sequence"/>
</dbReference>
<name>A0A3N0Z8U0_ANAGA</name>
<sequence>MILAYTAPHIRSLFVLIGFWRRCASSELWLSRQRSVTYIMDSAVHLPCVSQQKGCALLLQSVMPRSQGIELPSEVSVCSSTSLPLLCAFIGCLTSHPAGHQELFGCSDRTGVCLADFSVFCMDRRSMGPSDKEKRVIGHRSNAYLLVPPVAQF</sequence>
<proteinExistence type="predicted"/>
<evidence type="ECO:0000313" key="1">
    <source>
        <dbReference type="EMBL" id="ROL54664.1"/>
    </source>
</evidence>
<dbReference type="AlphaFoldDB" id="A0A3N0Z8U0"/>
<accession>A0A3N0Z8U0</accession>
<organism evidence="1 2">
    <name type="scientific">Anabarilius grahami</name>
    <name type="common">Kanglang fish</name>
    <name type="synonym">Barilius grahami</name>
    <dbReference type="NCBI Taxonomy" id="495550"/>
    <lineage>
        <taxon>Eukaryota</taxon>
        <taxon>Metazoa</taxon>
        <taxon>Chordata</taxon>
        <taxon>Craniata</taxon>
        <taxon>Vertebrata</taxon>
        <taxon>Euteleostomi</taxon>
        <taxon>Actinopterygii</taxon>
        <taxon>Neopterygii</taxon>
        <taxon>Teleostei</taxon>
        <taxon>Ostariophysi</taxon>
        <taxon>Cypriniformes</taxon>
        <taxon>Xenocyprididae</taxon>
        <taxon>Xenocypridinae</taxon>
        <taxon>Xenocypridinae incertae sedis</taxon>
        <taxon>Anabarilius</taxon>
    </lineage>
</organism>
<comment type="caution">
    <text evidence="1">The sequence shown here is derived from an EMBL/GenBank/DDBJ whole genome shotgun (WGS) entry which is preliminary data.</text>
</comment>
<protein>
    <submittedName>
        <fullName evidence="1">Uncharacterized protein</fullName>
    </submittedName>
</protein>
<reference evidence="1 2" key="1">
    <citation type="submission" date="2018-10" db="EMBL/GenBank/DDBJ databases">
        <title>Genome assembly for a Yunnan-Guizhou Plateau 3E fish, Anabarilius grahami (Regan), and its evolutionary and genetic applications.</title>
        <authorList>
            <person name="Jiang W."/>
        </authorList>
    </citation>
    <scope>NUCLEOTIDE SEQUENCE [LARGE SCALE GENOMIC DNA]</scope>
    <source>
        <strain evidence="1">AG-KIZ</strain>
        <tissue evidence="1">Muscle</tissue>
    </source>
</reference>